<sequence length="87" mass="10084">MLPTRPRPPAPSPTTSGSCFGCHFDGLASLRMSLYYKFSTWKNSSCDDYMILKEYAYIRRHWKWLLQLQLMSCQCGGNGKYCSSDWL</sequence>
<evidence type="ECO:0000313" key="1">
    <source>
        <dbReference type="EMBL" id="PNR52952.1"/>
    </source>
</evidence>
<dbReference type="EMBL" id="ABEU02000006">
    <property type="protein sequence ID" value="PNR52952.1"/>
    <property type="molecule type" value="Genomic_DNA"/>
</dbReference>
<accession>A0A2K1KGP8</accession>
<keyword evidence="3" id="KW-1185">Reference proteome</keyword>
<evidence type="ECO:0000313" key="2">
    <source>
        <dbReference type="EnsemblPlants" id="PAC:32977058.CDS.1"/>
    </source>
</evidence>
<proteinExistence type="predicted"/>
<name>A0A2K1KGP8_PHYPA</name>
<dbReference type="AlphaFoldDB" id="A0A2K1KGP8"/>
<dbReference type="EnsemblPlants" id="Pp3c6_22238V3.2">
    <property type="protein sequence ID" value="PAC:32977059.CDS.1"/>
    <property type="gene ID" value="Pp3c6_22238"/>
</dbReference>
<reference evidence="1 3" key="2">
    <citation type="journal article" date="2018" name="Plant J.">
        <title>The Physcomitrella patens chromosome-scale assembly reveals moss genome structure and evolution.</title>
        <authorList>
            <person name="Lang D."/>
            <person name="Ullrich K.K."/>
            <person name="Murat F."/>
            <person name="Fuchs J."/>
            <person name="Jenkins J."/>
            <person name="Haas F.B."/>
            <person name="Piednoel M."/>
            <person name="Gundlach H."/>
            <person name="Van Bel M."/>
            <person name="Meyberg R."/>
            <person name="Vives C."/>
            <person name="Morata J."/>
            <person name="Symeonidi A."/>
            <person name="Hiss M."/>
            <person name="Muchero W."/>
            <person name="Kamisugi Y."/>
            <person name="Saleh O."/>
            <person name="Blanc G."/>
            <person name="Decker E.L."/>
            <person name="van Gessel N."/>
            <person name="Grimwood J."/>
            <person name="Hayes R.D."/>
            <person name="Graham S.W."/>
            <person name="Gunter L.E."/>
            <person name="McDaniel S.F."/>
            <person name="Hoernstein S.N.W."/>
            <person name="Larsson A."/>
            <person name="Li F.W."/>
            <person name="Perroud P.F."/>
            <person name="Phillips J."/>
            <person name="Ranjan P."/>
            <person name="Rokshar D.S."/>
            <person name="Rothfels C.J."/>
            <person name="Schneider L."/>
            <person name="Shu S."/>
            <person name="Stevenson D.W."/>
            <person name="Thummler F."/>
            <person name="Tillich M."/>
            <person name="Villarreal Aguilar J.C."/>
            <person name="Widiez T."/>
            <person name="Wong G.K."/>
            <person name="Wymore A."/>
            <person name="Zhang Y."/>
            <person name="Zimmer A.D."/>
            <person name="Quatrano R.S."/>
            <person name="Mayer K.F.X."/>
            <person name="Goodstein D."/>
            <person name="Casacuberta J.M."/>
            <person name="Vandepoele K."/>
            <person name="Reski R."/>
            <person name="Cuming A.C."/>
            <person name="Tuskan G.A."/>
            <person name="Maumus F."/>
            <person name="Salse J."/>
            <person name="Schmutz J."/>
            <person name="Rensing S.A."/>
        </authorList>
    </citation>
    <scope>NUCLEOTIDE SEQUENCE [LARGE SCALE GENOMIC DNA]</scope>
    <source>
        <strain evidence="2 3">cv. Gransden 2004</strain>
    </source>
</reference>
<dbReference type="EnsemblPlants" id="Pp3c6_22238V3.1">
    <property type="protein sequence ID" value="PAC:32977058.CDS.1"/>
    <property type="gene ID" value="Pp3c6_22238"/>
</dbReference>
<dbReference type="Gramene" id="Pp3c6_22238V3.2">
    <property type="protein sequence ID" value="PAC:32977059.CDS.1"/>
    <property type="gene ID" value="Pp3c6_22238"/>
</dbReference>
<dbReference type="PROSITE" id="PS51257">
    <property type="entry name" value="PROKAR_LIPOPROTEIN"/>
    <property type="match status" value="1"/>
</dbReference>
<dbReference type="InParanoid" id="A0A2K1KGP8"/>
<protein>
    <submittedName>
        <fullName evidence="1 2">Uncharacterized protein</fullName>
    </submittedName>
</protein>
<dbReference type="Gramene" id="Pp3c6_22238V3.3">
    <property type="protein sequence ID" value="PAC:32977060.CDS.1"/>
    <property type="gene ID" value="Pp3c6_22238"/>
</dbReference>
<dbReference type="Gramene" id="Pp3c6_22238V3.1">
    <property type="protein sequence ID" value="PAC:32977058.CDS.1"/>
    <property type="gene ID" value="Pp3c6_22238"/>
</dbReference>
<reference evidence="1 3" key="1">
    <citation type="journal article" date="2008" name="Science">
        <title>The Physcomitrella genome reveals evolutionary insights into the conquest of land by plants.</title>
        <authorList>
            <person name="Rensing S."/>
            <person name="Lang D."/>
            <person name="Zimmer A."/>
            <person name="Terry A."/>
            <person name="Salamov A."/>
            <person name="Shapiro H."/>
            <person name="Nishiyama T."/>
            <person name="Perroud P.-F."/>
            <person name="Lindquist E."/>
            <person name="Kamisugi Y."/>
            <person name="Tanahashi T."/>
            <person name="Sakakibara K."/>
            <person name="Fujita T."/>
            <person name="Oishi K."/>
            <person name="Shin-I T."/>
            <person name="Kuroki Y."/>
            <person name="Toyoda A."/>
            <person name="Suzuki Y."/>
            <person name="Hashimoto A."/>
            <person name="Yamaguchi K."/>
            <person name="Sugano A."/>
            <person name="Kohara Y."/>
            <person name="Fujiyama A."/>
            <person name="Anterola A."/>
            <person name="Aoki S."/>
            <person name="Ashton N."/>
            <person name="Barbazuk W.B."/>
            <person name="Barker E."/>
            <person name="Bennetzen J."/>
            <person name="Bezanilla M."/>
            <person name="Blankenship R."/>
            <person name="Cho S.H."/>
            <person name="Dutcher S."/>
            <person name="Estelle M."/>
            <person name="Fawcett J.A."/>
            <person name="Gundlach H."/>
            <person name="Hanada K."/>
            <person name="Heyl A."/>
            <person name="Hicks K.A."/>
            <person name="Hugh J."/>
            <person name="Lohr M."/>
            <person name="Mayer K."/>
            <person name="Melkozernov A."/>
            <person name="Murata T."/>
            <person name="Nelson D."/>
            <person name="Pils B."/>
            <person name="Prigge M."/>
            <person name="Reiss B."/>
            <person name="Renner T."/>
            <person name="Rombauts S."/>
            <person name="Rushton P."/>
            <person name="Sanderfoot A."/>
            <person name="Schween G."/>
            <person name="Shiu S.-H."/>
            <person name="Stueber K."/>
            <person name="Theodoulou F.L."/>
            <person name="Tu H."/>
            <person name="Van de Peer Y."/>
            <person name="Verrier P.J."/>
            <person name="Waters E."/>
            <person name="Wood A."/>
            <person name="Yang L."/>
            <person name="Cove D."/>
            <person name="Cuming A."/>
            <person name="Hasebe M."/>
            <person name="Lucas S."/>
            <person name="Mishler D.B."/>
            <person name="Reski R."/>
            <person name="Grigoriev I."/>
            <person name="Quatrano R.S."/>
            <person name="Boore J.L."/>
        </authorList>
    </citation>
    <scope>NUCLEOTIDE SEQUENCE [LARGE SCALE GENOMIC DNA]</scope>
    <source>
        <strain evidence="2 3">cv. Gransden 2004</strain>
    </source>
</reference>
<evidence type="ECO:0000313" key="3">
    <source>
        <dbReference type="Proteomes" id="UP000006727"/>
    </source>
</evidence>
<dbReference type="Proteomes" id="UP000006727">
    <property type="component" value="Chromosome 6"/>
</dbReference>
<gene>
    <name evidence="1" type="ORF">PHYPA_009327</name>
</gene>
<reference evidence="2" key="3">
    <citation type="submission" date="2020-12" db="UniProtKB">
        <authorList>
            <consortium name="EnsemblPlants"/>
        </authorList>
    </citation>
    <scope>IDENTIFICATION</scope>
</reference>
<dbReference type="EnsemblPlants" id="Pp3c6_22238V3.3">
    <property type="protein sequence ID" value="PAC:32977060.CDS.1"/>
    <property type="gene ID" value="Pp3c6_22238"/>
</dbReference>
<organism evidence="1">
    <name type="scientific">Physcomitrium patens</name>
    <name type="common">Spreading-leaved earth moss</name>
    <name type="synonym">Physcomitrella patens</name>
    <dbReference type="NCBI Taxonomy" id="3218"/>
    <lineage>
        <taxon>Eukaryota</taxon>
        <taxon>Viridiplantae</taxon>
        <taxon>Streptophyta</taxon>
        <taxon>Embryophyta</taxon>
        <taxon>Bryophyta</taxon>
        <taxon>Bryophytina</taxon>
        <taxon>Bryopsida</taxon>
        <taxon>Funariidae</taxon>
        <taxon>Funariales</taxon>
        <taxon>Funariaceae</taxon>
        <taxon>Physcomitrium</taxon>
    </lineage>
</organism>